<dbReference type="PROSITE" id="PS51724">
    <property type="entry name" value="SPOR"/>
    <property type="match status" value="1"/>
</dbReference>
<dbReference type="Proteomes" id="UP001217838">
    <property type="component" value="Unassembled WGS sequence"/>
</dbReference>
<feature type="domain" description="SPOR" evidence="1">
    <location>
        <begin position="168"/>
        <end position="264"/>
    </location>
</feature>
<keyword evidence="3" id="KW-1185">Reference proteome</keyword>
<accession>A0ABT5BD07</accession>
<sequence length="266" mass="28833">MRHEDHADPVEENPWSRVFMGMRPPRTRLGQWLVGTLLVFGRPAVALADSYHWSGRLGRLEVSSQVHGFQEGAGVGGWRAEDARQFLAWARPLSDALPPGVSLQIEAREVDIVLVVKRCSRGAPTCSRPLKRTLRASIDAPWIGPTVPKDLAAFIEKALGIQLPAPAVAPGPIYTIQMLATPDRQIATEHAARLNDTLPALPASMYTSTCSPCMSREAKIVAEAGPWGDRHFVILGNFADATDAARALAVLQAAGVPDGFVRELPR</sequence>
<dbReference type="EMBL" id="JAQNDN010000019">
    <property type="protein sequence ID" value="MDC0672034.1"/>
    <property type="molecule type" value="Genomic_DNA"/>
</dbReference>
<reference evidence="2 3" key="1">
    <citation type="submission" date="2022-11" db="EMBL/GenBank/DDBJ databases">
        <title>Minimal conservation of predation-associated metabolite biosynthetic gene clusters underscores biosynthetic potential of Myxococcota including descriptions for ten novel species: Archangium lansinium sp. nov., Myxococcus landrumus sp. nov., Nannocystis bai.</title>
        <authorList>
            <person name="Ahearne A."/>
            <person name="Stevens C."/>
            <person name="Dowd S."/>
        </authorList>
    </citation>
    <scope>NUCLEOTIDE SEQUENCE [LARGE SCALE GENOMIC DNA]</scope>
    <source>
        <strain evidence="2 3">NCELM</strain>
    </source>
</reference>
<evidence type="ECO:0000313" key="3">
    <source>
        <dbReference type="Proteomes" id="UP001217838"/>
    </source>
</evidence>
<proteinExistence type="predicted"/>
<dbReference type="InterPro" id="IPR007730">
    <property type="entry name" value="SPOR-like_dom"/>
</dbReference>
<dbReference type="RefSeq" id="WP_272003131.1">
    <property type="nucleotide sequence ID" value="NZ_JAQNDN010000019.1"/>
</dbReference>
<comment type="caution">
    <text evidence="2">The sequence shown here is derived from an EMBL/GenBank/DDBJ whole genome shotgun (WGS) entry which is preliminary data.</text>
</comment>
<protein>
    <recommendedName>
        <fullName evidence="1">SPOR domain-containing protein</fullName>
    </recommendedName>
</protein>
<organism evidence="2 3">
    <name type="scientific">Nannocystis radixulma</name>
    <dbReference type="NCBI Taxonomy" id="2995305"/>
    <lineage>
        <taxon>Bacteria</taxon>
        <taxon>Pseudomonadati</taxon>
        <taxon>Myxococcota</taxon>
        <taxon>Polyangia</taxon>
        <taxon>Nannocystales</taxon>
        <taxon>Nannocystaceae</taxon>
        <taxon>Nannocystis</taxon>
    </lineage>
</organism>
<evidence type="ECO:0000313" key="2">
    <source>
        <dbReference type="EMBL" id="MDC0672034.1"/>
    </source>
</evidence>
<dbReference type="InterPro" id="IPR036680">
    <property type="entry name" value="SPOR-like_sf"/>
</dbReference>
<evidence type="ECO:0000259" key="1">
    <source>
        <dbReference type="PROSITE" id="PS51724"/>
    </source>
</evidence>
<dbReference type="SUPFAM" id="SSF110997">
    <property type="entry name" value="Sporulation related repeat"/>
    <property type="match status" value="1"/>
</dbReference>
<name>A0ABT5BD07_9BACT</name>
<gene>
    <name evidence="2" type="ORF">POL58_30085</name>
</gene>